<evidence type="ECO:0000313" key="2">
    <source>
        <dbReference type="EMBL" id="MED6242666.1"/>
    </source>
</evidence>
<proteinExistence type="predicted"/>
<keyword evidence="3" id="KW-1185">Reference proteome</keyword>
<organism evidence="2 3">
    <name type="scientific">Ataeniobius toweri</name>
    <dbReference type="NCBI Taxonomy" id="208326"/>
    <lineage>
        <taxon>Eukaryota</taxon>
        <taxon>Metazoa</taxon>
        <taxon>Chordata</taxon>
        <taxon>Craniata</taxon>
        <taxon>Vertebrata</taxon>
        <taxon>Euteleostomi</taxon>
        <taxon>Actinopterygii</taxon>
        <taxon>Neopterygii</taxon>
        <taxon>Teleostei</taxon>
        <taxon>Neoteleostei</taxon>
        <taxon>Acanthomorphata</taxon>
        <taxon>Ovalentaria</taxon>
        <taxon>Atherinomorphae</taxon>
        <taxon>Cyprinodontiformes</taxon>
        <taxon>Goodeidae</taxon>
        <taxon>Ataeniobius</taxon>
    </lineage>
</organism>
<dbReference type="EMBL" id="JAHUTI010031448">
    <property type="protein sequence ID" value="MED6242666.1"/>
    <property type="molecule type" value="Genomic_DNA"/>
</dbReference>
<comment type="caution">
    <text evidence="2">The sequence shown here is derived from an EMBL/GenBank/DDBJ whole genome shotgun (WGS) entry which is preliminary data.</text>
</comment>
<sequence length="327" mass="39346">MGTRGNSALYLVPRKKEEEARCQAEQERRRKIQQETERRQERERLAWERQEREREEHELRERERQIRKKRHKELQRKKQEEEERRLAELEQTRRIQEQIHLENKASKRKIRKAQERLQEQQQAQVHQQQKTKVLHQLLDDHTAHIERDEFGYVQHRFEELLSSYQITENEKLKLNLEDRMKSLQNVLISNYLTEHNIPIWSQWALDQATGYVDLSLTERFSVLEAVVKVTLQGDPDDEPEPITGQDQKNKFFLSLEDQLQISNPTLARRILVNILEMTSVLPKQGKEILSQILFNNIWTPKEFKLFTGWTLSMDQEKVSKILHMVCT</sequence>
<dbReference type="Proteomes" id="UP001345963">
    <property type="component" value="Unassembled WGS sequence"/>
</dbReference>
<evidence type="ECO:0000256" key="1">
    <source>
        <dbReference type="SAM" id="MobiDB-lite"/>
    </source>
</evidence>
<accession>A0ABU7AWP5</accession>
<reference evidence="2 3" key="1">
    <citation type="submission" date="2021-07" db="EMBL/GenBank/DDBJ databases">
        <authorList>
            <person name="Palmer J.M."/>
        </authorList>
    </citation>
    <scope>NUCLEOTIDE SEQUENCE [LARGE SCALE GENOMIC DNA]</scope>
    <source>
        <strain evidence="2 3">AT_MEX2019</strain>
        <tissue evidence="2">Muscle</tissue>
    </source>
</reference>
<evidence type="ECO:0000313" key="3">
    <source>
        <dbReference type="Proteomes" id="UP001345963"/>
    </source>
</evidence>
<feature type="compositionally biased region" description="Basic and acidic residues" evidence="1">
    <location>
        <begin position="14"/>
        <end position="64"/>
    </location>
</feature>
<name>A0ABU7AWP5_9TELE</name>
<feature type="region of interest" description="Disordered" evidence="1">
    <location>
        <begin position="1"/>
        <end position="83"/>
    </location>
</feature>
<feature type="compositionally biased region" description="Basic residues" evidence="1">
    <location>
        <begin position="65"/>
        <end position="75"/>
    </location>
</feature>
<protein>
    <submittedName>
        <fullName evidence="2">Uncharacterized protein</fullName>
    </submittedName>
</protein>
<gene>
    <name evidence="2" type="ORF">ATANTOWER_008000</name>
</gene>